<name>Q47J29_DECAR</name>
<feature type="signal peptide" evidence="1">
    <location>
        <begin position="1"/>
        <end position="23"/>
    </location>
</feature>
<dbReference type="KEGG" id="dar:Daro_0393"/>
<evidence type="ECO:0000259" key="2">
    <source>
        <dbReference type="Pfam" id="PF18426"/>
    </source>
</evidence>
<dbReference type="InterPro" id="IPR041290">
    <property type="entry name" value="Tli4_C"/>
</dbReference>
<feature type="domain" description="Tle cognate immunity protein 4 C-terminal" evidence="2">
    <location>
        <begin position="213"/>
        <end position="379"/>
    </location>
</feature>
<sequence length="379" mass="42816">MNFRHIVIGCLMLGLFLTTCASAAGQFDWQTDCVGRFTLALPGKVEVAMLVNKAFENPDDDPMYPTDAAITFLGGRGMAYYHFSDVIETSGNTSGNATRSTQSIGVGAVHLTTGPRADKAEFERFQRAMDSYYTQTKRRLINSVSKKDNEQVPFIEMMASPFSHSHAWKWHASYYLLWRDDRLFSYKYSETDPSAFPTPQYISDHIRSREIFEVPKEQGLCLHHAFLPDDGTLPRAVAMTYRLIDHPEIEIYFSDNFTNGDEKASPEKIINDFWESQGRGRYAKKLQLINPHIPGVVHFPDVELAGFKGKRSLVEITNPDGSLDHGYFAFVRGDKTPKDDRPDLTLYVVGKNVNATGTPLSKDQIEEIANHIASSIRRR</sequence>
<protein>
    <recommendedName>
        <fullName evidence="2">Tle cognate immunity protein 4 C-terminal domain-containing protein</fullName>
    </recommendedName>
</protein>
<gene>
    <name evidence="3" type="ordered locus">Daro_0393</name>
</gene>
<accession>Q47J29</accession>
<dbReference type="AlphaFoldDB" id="Q47J29"/>
<proteinExistence type="predicted"/>
<keyword evidence="1" id="KW-0732">Signal</keyword>
<evidence type="ECO:0000256" key="1">
    <source>
        <dbReference type="SAM" id="SignalP"/>
    </source>
</evidence>
<reference evidence="3" key="1">
    <citation type="submission" date="2005-08" db="EMBL/GenBank/DDBJ databases">
        <title>Complete sequence of Dechloromonas aromatica RCB.</title>
        <authorList>
            <person name="Salinero K.K."/>
            <person name="Copeland A."/>
            <person name="Lucas S."/>
            <person name="Lapidus A."/>
            <person name="Barry K."/>
            <person name="Detter J.C."/>
            <person name="Glavina T."/>
            <person name="Hammon N."/>
            <person name="Israni S."/>
            <person name="Pitluck S."/>
            <person name="Di Bartolo G."/>
            <person name="Trong S."/>
            <person name="Schmutz J."/>
            <person name="Larimer F."/>
            <person name="Land M."/>
            <person name="Ivanova N."/>
            <person name="Richardson P."/>
        </authorList>
    </citation>
    <scope>NUCLEOTIDE SEQUENCE</scope>
    <source>
        <strain evidence="3">RCB</strain>
    </source>
</reference>
<dbReference type="HOGENOM" id="CLU_729047_0_0_4"/>
<dbReference type="eggNOG" id="COG1502">
    <property type="taxonomic scope" value="Bacteria"/>
</dbReference>
<dbReference type="STRING" id="159087.Daro_0393"/>
<dbReference type="OrthoDB" id="8722129at2"/>
<evidence type="ECO:0000313" key="3">
    <source>
        <dbReference type="EMBL" id="AAZ45152.1"/>
    </source>
</evidence>
<dbReference type="Pfam" id="PF18426">
    <property type="entry name" value="Tli4_C"/>
    <property type="match status" value="1"/>
</dbReference>
<dbReference type="EMBL" id="CP000089">
    <property type="protein sequence ID" value="AAZ45152.1"/>
    <property type="molecule type" value="Genomic_DNA"/>
</dbReference>
<feature type="chain" id="PRO_5004233583" description="Tle cognate immunity protein 4 C-terminal domain-containing protein" evidence="1">
    <location>
        <begin position="24"/>
        <end position="379"/>
    </location>
</feature>
<organism evidence="3">
    <name type="scientific">Dechloromonas aromatica (strain RCB)</name>
    <dbReference type="NCBI Taxonomy" id="159087"/>
    <lineage>
        <taxon>Bacteria</taxon>
        <taxon>Pseudomonadati</taxon>
        <taxon>Pseudomonadota</taxon>
        <taxon>Betaproteobacteria</taxon>
        <taxon>Rhodocyclales</taxon>
        <taxon>Azonexaceae</taxon>
        <taxon>Dechloromonas</taxon>
    </lineage>
</organism>